<reference evidence="2 3" key="1">
    <citation type="submission" date="2019-08" db="EMBL/GenBank/DDBJ databases">
        <title>Genome sequence of Psychrobacter frigidicola ACAM304 (type strain).</title>
        <authorList>
            <person name="Bowman J.P."/>
        </authorList>
    </citation>
    <scope>NUCLEOTIDE SEQUENCE [LARGE SCALE GENOMIC DNA]</scope>
    <source>
        <strain evidence="2 3">ACAM 304</strain>
    </source>
</reference>
<name>A0A5C7A354_9GAMM</name>
<evidence type="ECO:0000313" key="2">
    <source>
        <dbReference type="EMBL" id="TXD97682.1"/>
    </source>
</evidence>
<evidence type="ECO:0000259" key="1">
    <source>
        <dbReference type="Pfam" id="PF07943"/>
    </source>
</evidence>
<dbReference type="GO" id="GO:0006508">
    <property type="term" value="P:proteolysis"/>
    <property type="evidence" value="ECO:0007669"/>
    <property type="project" value="InterPro"/>
</dbReference>
<dbReference type="EMBL" id="VORZ01000001">
    <property type="protein sequence ID" value="TXD97682.1"/>
    <property type="molecule type" value="Genomic_DNA"/>
</dbReference>
<dbReference type="Gene3D" id="2.60.410.10">
    <property type="entry name" value="D-Ala-D-Ala carboxypeptidase, C-terminal domain"/>
    <property type="match status" value="1"/>
</dbReference>
<dbReference type="GO" id="GO:0009002">
    <property type="term" value="F:serine-type D-Ala-D-Ala carboxypeptidase activity"/>
    <property type="evidence" value="ECO:0007669"/>
    <property type="project" value="InterPro"/>
</dbReference>
<dbReference type="RefSeq" id="WP_147221415.1">
    <property type="nucleotide sequence ID" value="NZ_CAJGYY010000001.1"/>
</dbReference>
<dbReference type="OrthoDB" id="9795979at2"/>
<comment type="caution">
    <text evidence="2">The sequence shown here is derived from an EMBL/GenBank/DDBJ whole genome shotgun (WGS) entry which is preliminary data.</text>
</comment>
<keyword evidence="3" id="KW-1185">Reference proteome</keyword>
<dbReference type="Pfam" id="PF07943">
    <property type="entry name" value="PBP5_C"/>
    <property type="match status" value="1"/>
</dbReference>
<evidence type="ECO:0000313" key="3">
    <source>
        <dbReference type="Proteomes" id="UP000321903"/>
    </source>
</evidence>
<dbReference type="InterPro" id="IPR037167">
    <property type="entry name" value="Peptidase_S11_C_sf"/>
</dbReference>
<sequence length="92" mass="10295">MRLILLTIGTKSQQALELLNWGYSHFTAVTEALAGQFVSKPSVRFRKHKELEIVTGDHLRVLINENQQAKTTTVVNIKDSVEASVKKGQETC</sequence>
<organism evidence="2 3">
    <name type="scientific">Psychrobacter frigidicola</name>
    <dbReference type="NCBI Taxonomy" id="45611"/>
    <lineage>
        <taxon>Bacteria</taxon>
        <taxon>Pseudomonadati</taxon>
        <taxon>Pseudomonadota</taxon>
        <taxon>Gammaproteobacteria</taxon>
        <taxon>Moraxellales</taxon>
        <taxon>Moraxellaceae</taxon>
        <taxon>Psychrobacter</taxon>
    </lineage>
</organism>
<gene>
    <name evidence="2" type="ORF">ES754_01495</name>
</gene>
<dbReference type="SUPFAM" id="SSF69189">
    <property type="entry name" value="Penicillin-binding protein associated domain"/>
    <property type="match status" value="1"/>
</dbReference>
<feature type="domain" description="Peptidase S11 D-Ala-D-Ala carboxypeptidase A C-terminal" evidence="1">
    <location>
        <begin position="34"/>
        <end position="90"/>
    </location>
</feature>
<protein>
    <recommendedName>
        <fullName evidence="1">Peptidase S11 D-Ala-D-Ala carboxypeptidase A C-terminal domain-containing protein</fullName>
    </recommendedName>
</protein>
<dbReference type="InterPro" id="IPR012907">
    <property type="entry name" value="Peptidase_S11_C"/>
</dbReference>
<proteinExistence type="predicted"/>
<dbReference type="InterPro" id="IPR015956">
    <property type="entry name" value="Peniciliin-bd_prot_C_sf"/>
</dbReference>
<dbReference type="Proteomes" id="UP000321903">
    <property type="component" value="Unassembled WGS sequence"/>
</dbReference>
<dbReference type="AlphaFoldDB" id="A0A5C7A354"/>
<accession>A0A5C7A354</accession>